<accession>A0ABR0EEK6</accession>
<dbReference type="InterPro" id="IPR001138">
    <property type="entry name" value="Zn2Cys6_DnaBD"/>
</dbReference>
<evidence type="ECO:0000256" key="6">
    <source>
        <dbReference type="ARBA" id="ARBA00023242"/>
    </source>
</evidence>
<feature type="compositionally biased region" description="Polar residues" evidence="7">
    <location>
        <begin position="62"/>
        <end position="82"/>
    </location>
</feature>
<feature type="region of interest" description="Disordered" evidence="7">
    <location>
        <begin position="119"/>
        <end position="143"/>
    </location>
</feature>
<dbReference type="PROSITE" id="PS50048">
    <property type="entry name" value="ZN2_CY6_FUNGAL_2"/>
    <property type="match status" value="1"/>
</dbReference>
<protein>
    <recommendedName>
        <fullName evidence="8">Zn(2)-C6 fungal-type domain-containing protein</fullName>
    </recommendedName>
</protein>
<evidence type="ECO:0000313" key="10">
    <source>
        <dbReference type="Proteomes" id="UP001305779"/>
    </source>
</evidence>
<feature type="domain" description="Zn(2)-C6 fungal-type" evidence="8">
    <location>
        <begin position="18"/>
        <end position="49"/>
    </location>
</feature>
<dbReference type="SMART" id="SM00066">
    <property type="entry name" value="GAL4"/>
    <property type="match status" value="1"/>
</dbReference>
<name>A0ABR0EEK6_ZASCE</name>
<evidence type="ECO:0000313" key="9">
    <source>
        <dbReference type="EMBL" id="KAK4499944.1"/>
    </source>
</evidence>
<organism evidence="9 10">
    <name type="scientific">Zasmidium cellare</name>
    <name type="common">Wine cellar mold</name>
    <name type="synonym">Racodium cellare</name>
    <dbReference type="NCBI Taxonomy" id="395010"/>
    <lineage>
        <taxon>Eukaryota</taxon>
        <taxon>Fungi</taxon>
        <taxon>Dikarya</taxon>
        <taxon>Ascomycota</taxon>
        <taxon>Pezizomycotina</taxon>
        <taxon>Dothideomycetes</taxon>
        <taxon>Dothideomycetidae</taxon>
        <taxon>Mycosphaerellales</taxon>
        <taxon>Mycosphaerellaceae</taxon>
        <taxon>Zasmidium</taxon>
    </lineage>
</organism>
<proteinExistence type="predicted"/>
<keyword evidence="2" id="KW-0862">Zinc</keyword>
<dbReference type="CDD" id="cd12148">
    <property type="entry name" value="fungal_TF_MHR"/>
    <property type="match status" value="1"/>
</dbReference>
<feature type="region of interest" description="Disordered" evidence="7">
    <location>
        <begin position="52"/>
        <end position="88"/>
    </location>
</feature>
<keyword evidence="4" id="KW-0238">DNA-binding</keyword>
<keyword evidence="5" id="KW-0804">Transcription</keyword>
<sequence>MTESAARRKHKRPRPQTSCAVCHRRKVKCNNELPCGPCIRHGCQDECRFDGIPARNGRNKSAELQTSVDSTTASESDQQVSFGHQVEPHDAEQLPFTLQQPTPPQSSERERSLQLLEEASHSTQAQRPHSRLPTHDWIPQQGPVRGRTHTTWLLRKFDPLLVYLGRETLGDNPIVEDNTWMNRNREQEPLPQAHQFAGSVYDKLPPPETCHELVARFFDTFDTVYSVINRNIFAPYYNILFSNPKEVPICFVIKVLVMMAIANATYPPDEAPVPKQSIEEWMDLASSIPPSALEAGDFMLHTAHIFTTLSLAEQLLKLDVTAAYVRSGTYVRAAMVLDLHRVEAACEKRRVWEAIMDLDLHASLAAGVIPASPLPPAPDIQSFTGLYSSDNMEDLSDVLPRSLHVRHKIVTLLNSEKHLQFEQVVELSSELTKAMAPVSTSDGVPDNRKTFLYRYLSFTYGRWLAALHRPFFMMNDPAFYLSRTMTTRLSKQYMKEIIAVYSKKAGPDPFANLLIGHGIMFRNEHRQAHMALCYELLRSDDNGDLDVHAFLSSPEEGPGSVKRVFGEFFGIVEPRVKKKEMPESSFLIQAMVYAHMCAVGRFPRGSEGYAEAMAHAAVEAKAICPGGRGPPVPVVPENAF</sequence>
<keyword evidence="3" id="KW-0805">Transcription regulation</keyword>
<dbReference type="Pfam" id="PF00172">
    <property type="entry name" value="Zn_clus"/>
    <property type="match status" value="1"/>
</dbReference>
<keyword evidence="10" id="KW-1185">Reference proteome</keyword>
<dbReference type="InterPro" id="IPR036864">
    <property type="entry name" value="Zn2-C6_fun-type_DNA-bd_sf"/>
</dbReference>
<dbReference type="PROSITE" id="PS00463">
    <property type="entry name" value="ZN2_CY6_FUNGAL_1"/>
    <property type="match status" value="1"/>
</dbReference>
<evidence type="ECO:0000256" key="4">
    <source>
        <dbReference type="ARBA" id="ARBA00023125"/>
    </source>
</evidence>
<evidence type="ECO:0000256" key="7">
    <source>
        <dbReference type="SAM" id="MobiDB-lite"/>
    </source>
</evidence>
<evidence type="ECO:0000256" key="1">
    <source>
        <dbReference type="ARBA" id="ARBA00022723"/>
    </source>
</evidence>
<dbReference type="PANTHER" id="PTHR31944:SF131">
    <property type="entry name" value="HEME-RESPONSIVE ZINC FINGER TRANSCRIPTION FACTOR HAP1"/>
    <property type="match status" value="1"/>
</dbReference>
<evidence type="ECO:0000256" key="2">
    <source>
        <dbReference type="ARBA" id="ARBA00022833"/>
    </source>
</evidence>
<evidence type="ECO:0000259" key="8">
    <source>
        <dbReference type="PROSITE" id="PS50048"/>
    </source>
</evidence>
<reference evidence="9 10" key="1">
    <citation type="journal article" date="2023" name="G3 (Bethesda)">
        <title>A chromosome-level genome assembly of Zasmidium syzygii isolated from banana leaves.</title>
        <authorList>
            <person name="van Westerhoven A.C."/>
            <person name="Mehrabi R."/>
            <person name="Talebi R."/>
            <person name="Steentjes M.B.F."/>
            <person name="Corcolon B."/>
            <person name="Chong P.A."/>
            <person name="Kema G.H.J."/>
            <person name="Seidl M.F."/>
        </authorList>
    </citation>
    <scope>NUCLEOTIDE SEQUENCE [LARGE SCALE GENOMIC DNA]</scope>
    <source>
        <strain evidence="9 10">P124</strain>
    </source>
</reference>
<dbReference type="Proteomes" id="UP001305779">
    <property type="component" value="Unassembled WGS sequence"/>
</dbReference>
<dbReference type="EMBL" id="JAXOVC010000006">
    <property type="protein sequence ID" value="KAK4499944.1"/>
    <property type="molecule type" value="Genomic_DNA"/>
</dbReference>
<dbReference type="InterPro" id="IPR051430">
    <property type="entry name" value="Fungal_TF_Env_Response"/>
</dbReference>
<dbReference type="CDD" id="cd00067">
    <property type="entry name" value="GAL4"/>
    <property type="match status" value="1"/>
</dbReference>
<dbReference type="PANTHER" id="PTHR31944">
    <property type="entry name" value="HEME-RESPONSIVE ZINC FINGER TRANSCRIPTION FACTOR HAP1"/>
    <property type="match status" value="1"/>
</dbReference>
<dbReference type="SUPFAM" id="SSF57701">
    <property type="entry name" value="Zn2/Cys6 DNA-binding domain"/>
    <property type="match status" value="1"/>
</dbReference>
<gene>
    <name evidence="9" type="ORF">PRZ48_008130</name>
</gene>
<keyword evidence="6" id="KW-0539">Nucleus</keyword>
<comment type="caution">
    <text evidence="9">The sequence shown here is derived from an EMBL/GenBank/DDBJ whole genome shotgun (WGS) entry which is preliminary data.</text>
</comment>
<evidence type="ECO:0000256" key="3">
    <source>
        <dbReference type="ARBA" id="ARBA00023015"/>
    </source>
</evidence>
<evidence type="ECO:0000256" key="5">
    <source>
        <dbReference type="ARBA" id="ARBA00023163"/>
    </source>
</evidence>
<dbReference type="Gene3D" id="4.10.240.10">
    <property type="entry name" value="Zn(2)-C6 fungal-type DNA-binding domain"/>
    <property type="match status" value="1"/>
</dbReference>
<keyword evidence="1" id="KW-0479">Metal-binding</keyword>